<evidence type="ECO:0008006" key="4">
    <source>
        <dbReference type="Google" id="ProtNLM"/>
    </source>
</evidence>
<evidence type="ECO:0000313" key="2">
    <source>
        <dbReference type="EMBL" id="EAR97181.1"/>
    </source>
</evidence>
<accession>I7LV44</accession>
<feature type="chain" id="PRO_5003712032" description="Transmembrane protein" evidence="1">
    <location>
        <begin position="22"/>
        <end position="108"/>
    </location>
</feature>
<feature type="signal peptide" evidence="1">
    <location>
        <begin position="1"/>
        <end position="21"/>
    </location>
</feature>
<dbReference type="AlphaFoldDB" id="I7LV44"/>
<keyword evidence="3" id="KW-1185">Reference proteome</keyword>
<dbReference type="EMBL" id="GG662667">
    <property type="protein sequence ID" value="EAR97181.1"/>
    <property type="molecule type" value="Genomic_DNA"/>
</dbReference>
<evidence type="ECO:0000313" key="3">
    <source>
        <dbReference type="Proteomes" id="UP000009168"/>
    </source>
</evidence>
<dbReference type="RefSeq" id="XP_001017426.1">
    <property type="nucleotide sequence ID" value="XM_001017426.1"/>
</dbReference>
<dbReference type="Proteomes" id="UP000009168">
    <property type="component" value="Unassembled WGS sequence"/>
</dbReference>
<sequence length="108" mass="12202">MRQSLIILIIASAFLVSFVESNQEITKYSPPKDMKILIENGLDTSLASGTFYTKDNSACFRACAAKYSNSLYYTIQQRYICCQLGYTNDSNGWLWMSCKPLILDCQGN</sequence>
<protein>
    <recommendedName>
        <fullName evidence="4">Transmembrane protein</fullName>
    </recommendedName>
</protein>
<dbReference type="HOGENOM" id="CLU_2176143_0_0_1"/>
<reference evidence="3" key="1">
    <citation type="journal article" date="2006" name="PLoS Biol.">
        <title>Macronuclear genome sequence of the ciliate Tetrahymena thermophila, a model eukaryote.</title>
        <authorList>
            <person name="Eisen J.A."/>
            <person name="Coyne R.S."/>
            <person name="Wu M."/>
            <person name="Wu D."/>
            <person name="Thiagarajan M."/>
            <person name="Wortman J.R."/>
            <person name="Badger J.H."/>
            <person name="Ren Q."/>
            <person name="Amedeo P."/>
            <person name="Jones K.M."/>
            <person name="Tallon L.J."/>
            <person name="Delcher A.L."/>
            <person name="Salzberg S.L."/>
            <person name="Silva J.C."/>
            <person name="Haas B.J."/>
            <person name="Majoros W.H."/>
            <person name="Farzad M."/>
            <person name="Carlton J.M."/>
            <person name="Smith R.K. Jr."/>
            <person name="Garg J."/>
            <person name="Pearlman R.E."/>
            <person name="Karrer K.M."/>
            <person name="Sun L."/>
            <person name="Manning G."/>
            <person name="Elde N.C."/>
            <person name="Turkewitz A.P."/>
            <person name="Asai D.J."/>
            <person name="Wilkes D.E."/>
            <person name="Wang Y."/>
            <person name="Cai H."/>
            <person name="Collins K."/>
            <person name="Stewart B.A."/>
            <person name="Lee S.R."/>
            <person name="Wilamowska K."/>
            <person name="Weinberg Z."/>
            <person name="Ruzzo W.L."/>
            <person name="Wloga D."/>
            <person name="Gaertig J."/>
            <person name="Frankel J."/>
            <person name="Tsao C.-C."/>
            <person name="Gorovsky M.A."/>
            <person name="Keeling P.J."/>
            <person name="Waller R.F."/>
            <person name="Patron N.J."/>
            <person name="Cherry J.M."/>
            <person name="Stover N.A."/>
            <person name="Krieger C.J."/>
            <person name="del Toro C."/>
            <person name="Ryder H.F."/>
            <person name="Williamson S.C."/>
            <person name="Barbeau R.A."/>
            <person name="Hamilton E.P."/>
            <person name="Orias E."/>
        </authorList>
    </citation>
    <scope>NUCLEOTIDE SEQUENCE [LARGE SCALE GENOMIC DNA]</scope>
    <source>
        <strain evidence="3">SB210</strain>
    </source>
</reference>
<keyword evidence="1" id="KW-0732">Signal</keyword>
<organism evidence="2 3">
    <name type="scientific">Tetrahymena thermophila (strain SB210)</name>
    <dbReference type="NCBI Taxonomy" id="312017"/>
    <lineage>
        <taxon>Eukaryota</taxon>
        <taxon>Sar</taxon>
        <taxon>Alveolata</taxon>
        <taxon>Ciliophora</taxon>
        <taxon>Intramacronucleata</taxon>
        <taxon>Oligohymenophorea</taxon>
        <taxon>Hymenostomatida</taxon>
        <taxon>Tetrahymenina</taxon>
        <taxon>Tetrahymenidae</taxon>
        <taxon>Tetrahymena</taxon>
    </lineage>
</organism>
<name>I7LV44_TETTS</name>
<dbReference type="KEGG" id="tet:TTHERM_00480160"/>
<dbReference type="GeneID" id="7832910"/>
<gene>
    <name evidence="2" type="ORF">TTHERM_00480160</name>
</gene>
<dbReference type="InParanoid" id="I7LV44"/>
<proteinExistence type="predicted"/>
<evidence type="ECO:0000256" key="1">
    <source>
        <dbReference type="SAM" id="SignalP"/>
    </source>
</evidence>